<keyword evidence="1" id="KW-0732">Signal</keyword>
<name>A0A8S1V196_PAROT</name>
<proteinExistence type="predicted"/>
<comment type="caution">
    <text evidence="2">The sequence shown here is derived from an EMBL/GenBank/DDBJ whole genome shotgun (WGS) entry which is preliminary data.</text>
</comment>
<keyword evidence="3" id="KW-1185">Reference proteome</keyword>
<reference evidence="2" key="1">
    <citation type="submission" date="2021-01" db="EMBL/GenBank/DDBJ databases">
        <authorList>
            <consortium name="Genoscope - CEA"/>
            <person name="William W."/>
        </authorList>
    </citation>
    <scope>NUCLEOTIDE SEQUENCE</scope>
</reference>
<feature type="chain" id="PRO_5035712267" description="Transmembrane protein" evidence="1">
    <location>
        <begin position="20"/>
        <end position="111"/>
    </location>
</feature>
<protein>
    <recommendedName>
        <fullName evidence="4">Transmembrane protein</fullName>
    </recommendedName>
</protein>
<sequence>MVILLMVLHQHLVVKISRSVYEKQRQEKKLYQIIDIKTFQHNFKLQFIKTKYLKKVFIDYKYSSDITIAYILILRSINFERRIQQSIRYQFEEIKQRGSIILENQIEFQKP</sequence>
<organism evidence="2 3">
    <name type="scientific">Paramecium octaurelia</name>
    <dbReference type="NCBI Taxonomy" id="43137"/>
    <lineage>
        <taxon>Eukaryota</taxon>
        <taxon>Sar</taxon>
        <taxon>Alveolata</taxon>
        <taxon>Ciliophora</taxon>
        <taxon>Intramacronucleata</taxon>
        <taxon>Oligohymenophorea</taxon>
        <taxon>Peniculida</taxon>
        <taxon>Parameciidae</taxon>
        <taxon>Paramecium</taxon>
    </lineage>
</organism>
<evidence type="ECO:0008006" key="4">
    <source>
        <dbReference type="Google" id="ProtNLM"/>
    </source>
</evidence>
<evidence type="ECO:0000313" key="3">
    <source>
        <dbReference type="Proteomes" id="UP000683925"/>
    </source>
</evidence>
<evidence type="ECO:0000256" key="1">
    <source>
        <dbReference type="SAM" id="SignalP"/>
    </source>
</evidence>
<dbReference type="Proteomes" id="UP000683925">
    <property type="component" value="Unassembled WGS sequence"/>
</dbReference>
<feature type="signal peptide" evidence="1">
    <location>
        <begin position="1"/>
        <end position="19"/>
    </location>
</feature>
<gene>
    <name evidence="2" type="ORF">POCTA_138.1.T0570004</name>
</gene>
<dbReference type="AlphaFoldDB" id="A0A8S1V196"/>
<accession>A0A8S1V196</accession>
<dbReference type="EMBL" id="CAJJDP010000056">
    <property type="protein sequence ID" value="CAD8170695.1"/>
    <property type="molecule type" value="Genomic_DNA"/>
</dbReference>
<evidence type="ECO:0000313" key="2">
    <source>
        <dbReference type="EMBL" id="CAD8170695.1"/>
    </source>
</evidence>